<dbReference type="Proteomes" id="UP001597186">
    <property type="component" value="Unassembled WGS sequence"/>
</dbReference>
<evidence type="ECO:0000256" key="1">
    <source>
        <dbReference type="SAM" id="MobiDB-lite"/>
    </source>
</evidence>
<evidence type="ECO:0000256" key="2">
    <source>
        <dbReference type="SAM" id="SignalP"/>
    </source>
</evidence>
<gene>
    <name evidence="3" type="ORF">ACFTOW_05095</name>
</gene>
<keyword evidence="4" id="KW-1185">Reference proteome</keyword>
<dbReference type="EMBL" id="JBHUDD010000039">
    <property type="protein sequence ID" value="MFD1508772.1"/>
    <property type="molecule type" value="Genomic_DNA"/>
</dbReference>
<reference evidence="4" key="1">
    <citation type="journal article" date="2019" name="Int. J. Syst. Evol. Microbiol.">
        <title>The Global Catalogue of Microorganisms (GCM) 10K type strain sequencing project: providing services to taxonomists for standard genome sequencing and annotation.</title>
        <authorList>
            <consortium name="The Broad Institute Genomics Platform"/>
            <consortium name="The Broad Institute Genome Sequencing Center for Infectious Disease"/>
            <person name="Wu L."/>
            <person name="Ma J."/>
        </authorList>
    </citation>
    <scope>NUCLEOTIDE SEQUENCE [LARGE SCALE GENOMIC DNA]</scope>
    <source>
        <strain evidence="4">CGMCC 1.12477</strain>
    </source>
</reference>
<proteinExistence type="predicted"/>
<feature type="signal peptide" evidence="2">
    <location>
        <begin position="1"/>
        <end position="22"/>
    </location>
</feature>
<protein>
    <submittedName>
        <fullName evidence="3">Uncharacterized protein</fullName>
    </submittedName>
</protein>
<evidence type="ECO:0000313" key="3">
    <source>
        <dbReference type="EMBL" id="MFD1508772.1"/>
    </source>
</evidence>
<comment type="caution">
    <text evidence="3">The sequence shown here is derived from an EMBL/GenBank/DDBJ whole genome shotgun (WGS) entry which is preliminary data.</text>
</comment>
<dbReference type="RefSeq" id="WP_379913724.1">
    <property type="nucleotide sequence ID" value="NZ_JBHUDD010000039.1"/>
</dbReference>
<sequence length="518" mass="55066">MRNSLALLLCLCLCLWPLAAPAQDAPLSAIDWLSTPTALPVTRAVPVPPVAPLNESPVAETATIPVVNVTPLDQVRVDAVGLLPSSVTGLPRSLWQASRAADLRDLLAARHVDNLPAMQSLLYTLLLAEADAPTDAGPQAIFLQARIDALMGLGAVEPAQALLERAGATTPPLFQRWFDATLLTGDEDHACRTLRARPHLSPSYAARIFCTARGGDWTAAALTLDTARALGFITDLEDEMLARFLDPELYEGEPPPLPPVRPSPLLFRIYEAVGEPLPTNTLPRAFAMADLRDTVGWKAELTAAERLARTGALSVNRLLGIYSKRLPAASGGIWDRVAALQRFDTAMRSGDPGAVTQALPGAWRAMRAARLEIPFADLYGADLMRLPLTDEAATLAYDVALLGPAYEEAAKTKGPDIPARSFASSIARGSPDTPGRDTTQTAIARGFGTTPPPDDITALLQEARLGEAILTAIALYELGQTGDTGALAEALAAFRAVGLEDTARRAALQTLILGNRAR</sequence>
<keyword evidence="2" id="KW-0732">Signal</keyword>
<feature type="chain" id="PRO_5046125997" evidence="2">
    <location>
        <begin position="23"/>
        <end position="518"/>
    </location>
</feature>
<organism evidence="3 4">
    <name type="scientific">Lacimonas salitolerans</name>
    <dbReference type="NCBI Taxonomy" id="1323750"/>
    <lineage>
        <taxon>Bacteria</taxon>
        <taxon>Pseudomonadati</taxon>
        <taxon>Pseudomonadota</taxon>
        <taxon>Alphaproteobacteria</taxon>
        <taxon>Rhodobacterales</taxon>
        <taxon>Paracoccaceae</taxon>
        <taxon>Lacimonas</taxon>
    </lineage>
</organism>
<evidence type="ECO:0000313" key="4">
    <source>
        <dbReference type="Proteomes" id="UP001597186"/>
    </source>
</evidence>
<name>A0ABW4EES1_9RHOB</name>
<feature type="region of interest" description="Disordered" evidence="1">
    <location>
        <begin position="422"/>
        <end position="449"/>
    </location>
</feature>
<accession>A0ABW4EES1</accession>